<gene>
    <name evidence="2" type="ORF">ASN18_0460</name>
</gene>
<evidence type="ECO:0000313" key="2">
    <source>
        <dbReference type="EMBL" id="KWT92874.1"/>
    </source>
</evidence>
<dbReference type="InterPro" id="IPR010982">
    <property type="entry name" value="Lambda_DNA-bd_dom_sf"/>
</dbReference>
<protein>
    <submittedName>
        <fullName evidence="2">XRE family transcriptional regulator</fullName>
    </submittedName>
</protein>
<feature type="domain" description="HigA2-like helix-turn-helix" evidence="1">
    <location>
        <begin position="14"/>
        <end position="92"/>
    </location>
</feature>
<keyword evidence="3" id="KW-1185">Reference proteome</keyword>
<sequence length="106" mass="12080">MRDDFELVRGSGNVFSDFGHVNASVEQARAILAAKIIRTLDERGLSTREAERLTGVSHSEFSRIRNARLGRFTRDRMITILGKLDEDVEVDVTFKRRQTAQQELNS</sequence>
<organism evidence="2 3">
    <name type="scientific">Candidatus Magnetominusculus xianensis</name>
    <dbReference type="NCBI Taxonomy" id="1748249"/>
    <lineage>
        <taxon>Bacteria</taxon>
        <taxon>Pseudomonadati</taxon>
        <taxon>Nitrospirota</taxon>
        <taxon>Nitrospiria</taxon>
        <taxon>Nitrospirales</taxon>
        <taxon>Nitrospiraceae</taxon>
        <taxon>Candidatus Magnetominusculus</taxon>
    </lineage>
</organism>
<reference evidence="2 3" key="1">
    <citation type="submission" date="2015-11" db="EMBL/GenBank/DDBJ databases">
        <authorList>
            <person name="Lin W."/>
        </authorList>
    </citation>
    <scope>NUCLEOTIDE SEQUENCE [LARGE SCALE GENOMIC DNA]</scope>
    <source>
        <strain evidence="2 3">HCH-1</strain>
    </source>
</reference>
<evidence type="ECO:0000259" key="1">
    <source>
        <dbReference type="Pfam" id="PF13744"/>
    </source>
</evidence>
<name>A0ABR5SIV4_9BACT</name>
<dbReference type="InterPro" id="IPR039554">
    <property type="entry name" value="HigA2-like_HTH"/>
</dbReference>
<proteinExistence type="predicted"/>
<dbReference type="Proteomes" id="UP000060487">
    <property type="component" value="Unassembled WGS sequence"/>
</dbReference>
<dbReference type="SUPFAM" id="SSF47413">
    <property type="entry name" value="lambda repressor-like DNA-binding domains"/>
    <property type="match status" value="1"/>
</dbReference>
<dbReference type="EMBL" id="LNQR01000019">
    <property type="protein sequence ID" value="KWT92874.1"/>
    <property type="molecule type" value="Genomic_DNA"/>
</dbReference>
<comment type="caution">
    <text evidence="2">The sequence shown here is derived from an EMBL/GenBank/DDBJ whole genome shotgun (WGS) entry which is preliminary data.</text>
</comment>
<accession>A0ABR5SIV4</accession>
<dbReference type="Gene3D" id="1.10.260.40">
    <property type="entry name" value="lambda repressor-like DNA-binding domains"/>
    <property type="match status" value="1"/>
</dbReference>
<evidence type="ECO:0000313" key="3">
    <source>
        <dbReference type="Proteomes" id="UP000060487"/>
    </source>
</evidence>
<dbReference type="Pfam" id="PF13744">
    <property type="entry name" value="HTH_37"/>
    <property type="match status" value="1"/>
</dbReference>